<evidence type="ECO:0000313" key="16">
    <source>
        <dbReference type="Proteomes" id="UP000288547"/>
    </source>
</evidence>
<dbReference type="RefSeq" id="WP_128494561.1">
    <property type="nucleotide sequence ID" value="NZ_RZNB01000002.1"/>
</dbReference>
<keyword evidence="7 12" id="KW-0489">Methyltransferase</keyword>
<dbReference type="GO" id="GO:0070042">
    <property type="term" value="F:rRNA (uridine-N3-)-methyltransferase activity"/>
    <property type="evidence" value="ECO:0007669"/>
    <property type="project" value="TreeGrafter"/>
</dbReference>
<comment type="subcellular location">
    <subcellularLocation>
        <location evidence="1 12">Cytoplasm</location>
    </subcellularLocation>
</comment>
<dbReference type="GO" id="GO:0070475">
    <property type="term" value="P:rRNA base methylation"/>
    <property type="evidence" value="ECO:0007669"/>
    <property type="project" value="TreeGrafter"/>
</dbReference>
<dbReference type="EC" id="2.1.1.193" evidence="3 12"/>
<evidence type="ECO:0000256" key="3">
    <source>
        <dbReference type="ARBA" id="ARBA00012328"/>
    </source>
</evidence>
<comment type="function">
    <text evidence="10 12">Specifically methylates the N3 position of the uracil ring of uridine 1498 (m3U1498) in 16S rRNA. Acts on the fully assembled 30S ribosomal subunit.</text>
</comment>
<comment type="caution">
    <text evidence="15">The sequence shown here is derived from an EMBL/GenBank/DDBJ whole genome shotgun (WGS) entry which is preliminary data.</text>
</comment>
<keyword evidence="8 12" id="KW-0808">Transferase</keyword>
<dbReference type="GO" id="GO:0005737">
    <property type="term" value="C:cytoplasm"/>
    <property type="evidence" value="ECO:0007669"/>
    <property type="project" value="UniProtKB-SubCell"/>
</dbReference>
<proteinExistence type="inferred from homology"/>
<evidence type="ECO:0000256" key="2">
    <source>
        <dbReference type="ARBA" id="ARBA00005528"/>
    </source>
</evidence>
<accession>A0A444PVF8</accession>
<dbReference type="PANTHER" id="PTHR30027:SF3">
    <property type="entry name" value="16S RRNA (URACIL(1498)-N(3))-METHYLTRANSFERASE"/>
    <property type="match status" value="1"/>
</dbReference>
<dbReference type="Pfam" id="PF04452">
    <property type="entry name" value="Methyltrans_RNA"/>
    <property type="match status" value="1"/>
</dbReference>
<dbReference type="InterPro" id="IPR006700">
    <property type="entry name" value="RsmE"/>
</dbReference>
<dbReference type="PANTHER" id="PTHR30027">
    <property type="entry name" value="RIBOSOMAL RNA SMALL SUBUNIT METHYLTRANSFERASE E"/>
    <property type="match status" value="1"/>
</dbReference>
<sequence>MASLYLVDALPESVVGGVITLDGREAHHAAVNRVRAGESLLVGDGHGTLAEVTVESVSSTAIEVRVGSVRTENRPTPEIWLAQALAKGDRDELAIQAATEVGVSGVIPMQTARSVSRWSGPKLEKGVARWESIVREASKQAIRGWVPDVAAPATPGTLVDPRDHVLVLDPRGVIRLADAVASTPTETRRIVLVVGPEGGFAGEEIDRMTAAGAVSVVLGDTVLRTSTAGPAAIAVANVVLERW</sequence>
<evidence type="ECO:0000259" key="13">
    <source>
        <dbReference type="Pfam" id="PF04452"/>
    </source>
</evidence>
<evidence type="ECO:0000256" key="12">
    <source>
        <dbReference type="PIRNR" id="PIRNR015601"/>
    </source>
</evidence>
<name>A0A444PVF8_9MICO</name>
<dbReference type="SUPFAM" id="SSF88697">
    <property type="entry name" value="PUA domain-like"/>
    <property type="match status" value="1"/>
</dbReference>
<dbReference type="CDD" id="cd18084">
    <property type="entry name" value="RsmE-like"/>
    <property type="match status" value="1"/>
</dbReference>
<organism evidence="15 16">
    <name type="scientific">Labedella phragmitis</name>
    <dbReference type="NCBI Taxonomy" id="2498849"/>
    <lineage>
        <taxon>Bacteria</taxon>
        <taxon>Bacillati</taxon>
        <taxon>Actinomycetota</taxon>
        <taxon>Actinomycetes</taxon>
        <taxon>Micrococcales</taxon>
        <taxon>Microbacteriaceae</taxon>
        <taxon>Labedella</taxon>
    </lineage>
</organism>
<dbReference type="InterPro" id="IPR029028">
    <property type="entry name" value="Alpha/beta_knot_MTases"/>
</dbReference>
<dbReference type="NCBIfam" id="NF008693">
    <property type="entry name" value="PRK11713.2-3"/>
    <property type="match status" value="1"/>
</dbReference>
<evidence type="ECO:0000259" key="14">
    <source>
        <dbReference type="Pfam" id="PF20260"/>
    </source>
</evidence>
<protein>
    <recommendedName>
        <fullName evidence="4 12">Ribosomal RNA small subunit methyltransferase E</fullName>
        <ecNumber evidence="3 12">2.1.1.193</ecNumber>
    </recommendedName>
</protein>
<dbReference type="AlphaFoldDB" id="A0A444PVF8"/>
<dbReference type="OrthoDB" id="9808126at2"/>
<feature type="domain" description="Ribosomal RNA small subunit methyltransferase E PUA-like" evidence="14">
    <location>
        <begin position="21"/>
        <end position="66"/>
    </location>
</feature>
<dbReference type="Proteomes" id="UP000288547">
    <property type="component" value="Unassembled WGS sequence"/>
</dbReference>
<reference evidence="15 16" key="1">
    <citation type="submission" date="2018-12" db="EMBL/GenBank/DDBJ databases">
        <authorList>
            <person name="Li F."/>
        </authorList>
    </citation>
    <scope>NUCLEOTIDE SEQUENCE [LARGE SCALE GENOMIC DNA]</scope>
    <source>
        <strain evidence="15 16">11W25H-1</strain>
    </source>
</reference>
<keyword evidence="16" id="KW-1185">Reference proteome</keyword>
<evidence type="ECO:0000256" key="9">
    <source>
        <dbReference type="ARBA" id="ARBA00022691"/>
    </source>
</evidence>
<keyword evidence="5 12" id="KW-0963">Cytoplasm</keyword>
<dbReference type="Gene3D" id="2.40.240.20">
    <property type="entry name" value="Hypothetical PUA domain-like, domain 1"/>
    <property type="match status" value="1"/>
</dbReference>
<comment type="catalytic activity">
    <reaction evidence="11 12">
        <text>uridine(1498) in 16S rRNA + S-adenosyl-L-methionine = N(3)-methyluridine(1498) in 16S rRNA + S-adenosyl-L-homocysteine + H(+)</text>
        <dbReference type="Rhea" id="RHEA:42920"/>
        <dbReference type="Rhea" id="RHEA-COMP:10283"/>
        <dbReference type="Rhea" id="RHEA-COMP:10284"/>
        <dbReference type="ChEBI" id="CHEBI:15378"/>
        <dbReference type="ChEBI" id="CHEBI:57856"/>
        <dbReference type="ChEBI" id="CHEBI:59789"/>
        <dbReference type="ChEBI" id="CHEBI:65315"/>
        <dbReference type="ChEBI" id="CHEBI:74502"/>
        <dbReference type="EC" id="2.1.1.193"/>
    </reaction>
</comment>
<evidence type="ECO:0000313" key="15">
    <source>
        <dbReference type="EMBL" id="RWZ51848.1"/>
    </source>
</evidence>
<dbReference type="PIRSF" id="PIRSF015601">
    <property type="entry name" value="MTase_slr0722"/>
    <property type="match status" value="1"/>
</dbReference>
<dbReference type="EMBL" id="RZNB01000002">
    <property type="protein sequence ID" value="RWZ51848.1"/>
    <property type="molecule type" value="Genomic_DNA"/>
</dbReference>
<dbReference type="InterPro" id="IPR029026">
    <property type="entry name" value="tRNA_m1G_MTases_N"/>
</dbReference>
<dbReference type="InterPro" id="IPR046887">
    <property type="entry name" value="RsmE_PUA-like"/>
</dbReference>
<gene>
    <name evidence="15" type="ORF">ELQ90_07090</name>
</gene>
<dbReference type="NCBIfam" id="TIGR00046">
    <property type="entry name" value="RsmE family RNA methyltransferase"/>
    <property type="match status" value="1"/>
</dbReference>
<dbReference type="InterPro" id="IPR015947">
    <property type="entry name" value="PUA-like_sf"/>
</dbReference>
<evidence type="ECO:0000256" key="5">
    <source>
        <dbReference type="ARBA" id="ARBA00022490"/>
    </source>
</evidence>
<keyword evidence="9 12" id="KW-0949">S-adenosyl-L-methionine</keyword>
<dbReference type="Gene3D" id="3.40.1280.10">
    <property type="match status" value="1"/>
</dbReference>
<evidence type="ECO:0000256" key="11">
    <source>
        <dbReference type="ARBA" id="ARBA00047944"/>
    </source>
</evidence>
<comment type="similarity">
    <text evidence="2 12">Belongs to the RNA methyltransferase RsmE family.</text>
</comment>
<evidence type="ECO:0000256" key="6">
    <source>
        <dbReference type="ARBA" id="ARBA00022552"/>
    </source>
</evidence>
<dbReference type="SUPFAM" id="SSF75217">
    <property type="entry name" value="alpha/beta knot"/>
    <property type="match status" value="1"/>
</dbReference>
<dbReference type="InterPro" id="IPR046886">
    <property type="entry name" value="RsmE_MTase_dom"/>
</dbReference>
<evidence type="ECO:0000256" key="10">
    <source>
        <dbReference type="ARBA" id="ARBA00025699"/>
    </source>
</evidence>
<evidence type="ECO:0000256" key="7">
    <source>
        <dbReference type="ARBA" id="ARBA00022603"/>
    </source>
</evidence>
<evidence type="ECO:0000256" key="4">
    <source>
        <dbReference type="ARBA" id="ARBA00013673"/>
    </source>
</evidence>
<dbReference type="Pfam" id="PF20260">
    <property type="entry name" value="PUA_4"/>
    <property type="match status" value="1"/>
</dbReference>
<feature type="domain" description="Ribosomal RNA small subunit methyltransferase E methyltransferase" evidence="13">
    <location>
        <begin position="75"/>
        <end position="236"/>
    </location>
</feature>
<evidence type="ECO:0000256" key="1">
    <source>
        <dbReference type="ARBA" id="ARBA00004496"/>
    </source>
</evidence>
<evidence type="ECO:0000256" key="8">
    <source>
        <dbReference type="ARBA" id="ARBA00022679"/>
    </source>
</evidence>
<keyword evidence="6 12" id="KW-0698">rRNA processing</keyword>